<keyword evidence="3" id="KW-1185">Reference proteome</keyword>
<dbReference type="Gene3D" id="3.30.420.10">
    <property type="entry name" value="Ribonuclease H-like superfamily/Ribonuclease H"/>
    <property type="match status" value="1"/>
</dbReference>
<evidence type="ECO:0000313" key="3">
    <source>
        <dbReference type="Proteomes" id="UP000325315"/>
    </source>
</evidence>
<feature type="domain" description="RNase H type-1" evidence="1">
    <location>
        <begin position="366"/>
        <end position="485"/>
    </location>
</feature>
<dbReference type="OrthoDB" id="1001083at2759"/>
<dbReference type="PANTHER" id="PTHR47074:SF61">
    <property type="entry name" value="RNASE H TYPE-1 DOMAIN-CONTAINING PROTEIN"/>
    <property type="match status" value="1"/>
</dbReference>
<protein>
    <submittedName>
        <fullName evidence="2">Reverse transcriptase</fullName>
    </submittedName>
</protein>
<accession>A0A5B6V7L4</accession>
<keyword evidence="2" id="KW-0808">Transferase</keyword>
<keyword evidence="2" id="KW-0548">Nucleotidyltransferase</keyword>
<dbReference type="InterPro" id="IPR044730">
    <property type="entry name" value="RNase_H-like_dom_plant"/>
</dbReference>
<keyword evidence="2" id="KW-0695">RNA-directed DNA polymerase</keyword>
<dbReference type="InterPro" id="IPR002156">
    <property type="entry name" value="RNaseH_domain"/>
</dbReference>
<dbReference type="Proteomes" id="UP000325315">
    <property type="component" value="Unassembled WGS sequence"/>
</dbReference>
<dbReference type="GO" id="GO:0004523">
    <property type="term" value="F:RNA-DNA hybrid ribonuclease activity"/>
    <property type="evidence" value="ECO:0007669"/>
    <property type="project" value="InterPro"/>
</dbReference>
<proteinExistence type="predicted"/>
<dbReference type="GO" id="GO:0003964">
    <property type="term" value="F:RNA-directed DNA polymerase activity"/>
    <property type="evidence" value="ECO:0007669"/>
    <property type="project" value="UniProtKB-KW"/>
</dbReference>
<dbReference type="InterPro" id="IPR036397">
    <property type="entry name" value="RNaseH_sf"/>
</dbReference>
<name>A0A5B6V7L4_9ROSI</name>
<dbReference type="GO" id="GO:0003676">
    <property type="term" value="F:nucleic acid binding"/>
    <property type="evidence" value="ECO:0007669"/>
    <property type="project" value="InterPro"/>
</dbReference>
<dbReference type="SUPFAM" id="SSF53098">
    <property type="entry name" value="Ribonuclease H-like"/>
    <property type="match status" value="1"/>
</dbReference>
<dbReference type="CDD" id="cd06222">
    <property type="entry name" value="RNase_H_like"/>
    <property type="match status" value="1"/>
</dbReference>
<gene>
    <name evidence="2" type="ORF">EPI10_000343</name>
</gene>
<reference evidence="2" key="1">
    <citation type="submission" date="2019-08" db="EMBL/GenBank/DDBJ databases">
        <authorList>
            <person name="Liu F."/>
        </authorList>
    </citation>
    <scope>NUCLEOTIDE SEQUENCE [LARGE SCALE GENOMIC DNA]</scope>
    <source>
        <strain evidence="2">PA1801</strain>
        <tissue evidence="2">Leaf</tissue>
    </source>
</reference>
<dbReference type="InterPro" id="IPR052929">
    <property type="entry name" value="RNase_H-like_EbsB-rel"/>
</dbReference>
<organism evidence="2 3">
    <name type="scientific">Gossypium australe</name>
    <dbReference type="NCBI Taxonomy" id="47621"/>
    <lineage>
        <taxon>Eukaryota</taxon>
        <taxon>Viridiplantae</taxon>
        <taxon>Streptophyta</taxon>
        <taxon>Embryophyta</taxon>
        <taxon>Tracheophyta</taxon>
        <taxon>Spermatophyta</taxon>
        <taxon>Magnoliopsida</taxon>
        <taxon>eudicotyledons</taxon>
        <taxon>Gunneridae</taxon>
        <taxon>Pentapetalae</taxon>
        <taxon>rosids</taxon>
        <taxon>malvids</taxon>
        <taxon>Malvales</taxon>
        <taxon>Malvaceae</taxon>
        <taxon>Malvoideae</taxon>
        <taxon>Gossypium</taxon>
    </lineage>
</organism>
<dbReference type="EMBL" id="SMMG02000007">
    <property type="protein sequence ID" value="KAA3465142.1"/>
    <property type="molecule type" value="Genomic_DNA"/>
</dbReference>
<evidence type="ECO:0000259" key="1">
    <source>
        <dbReference type="Pfam" id="PF13456"/>
    </source>
</evidence>
<evidence type="ECO:0000313" key="2">
    <source>
        <dbReference type="EMBL" id="KAA3465142.1"/>
    </source>
</evidence>
<dbReference type="Pfam" id="PF13456">
    <property type="entry name" value="RVT_3"/>
    <property type="match status" value="1"/>
</dbReference>
<dbReference type="AlphaFoldDB" id="A0A5B6V7L4"/>
<sequence>MAGVPDCFLKGGRKSLLNLFYSQSLHMLCPWQKGKGKRGIHWCQWKHLCRSKEDGGLGFRNMAQFNIALLAKQGWRLLTYPESLVAQVFKAKYFPMGDFLNSSLGNSGSYRVGTGRDISVVNDVWIPNCFNVNFVTDDHNLHFDKVSELIISHDRKWDRDLIVNTFPAGIAEQIIRILLVLEPHEDLRVWSGESSGEFSVQSTYKLLQKFDPTAYALQNPYKEFYKKLWRIELPLKIKNTLCPRCGQSEEDMNHLFRECPVSKAVWRDLLDPVYVMFPEAEFIEWLTKVLVLLPLGKCRIYCGLLWVIWGDRNSCIHNKRGRSSQEMVKFVNGYITKLDGLKTVKQKTMVLEKKWRHPPGQTLKINFDGAFDERRKRAASGVVVRDRNGRILLTKSELHSEVESAFAAEALACRLATLISLERNKEDVIIEGDSLSIIKKCNNPDLDKSEVGVFIQDIQGMKTKYRSIRFEYTPRMANNLAHIIAIETLKRGEEVYLLDAIPSYAEHQARDDSAREPD</sequence>
<dbReference type="InterPro" id="IPR012337">
    <property type="entry name" value="RNaseH-like_sf"/>
</dbReference>
<dbReference type="PANTHER" id="PTHR47074">
    <property type="entry name" value="BNAC02G40300D PROTEIN"/>
    <property type="match status" value="1"/>
</dbReference>
<comment type="caution">
    <text evidence="2">The sequence shown here is derived from an EMBL/GenBank/DDBJ whole genome shotgun (WGS) entry which is preliminary data.</text>
</comment>